<keyword evidence="3" id="KW-1185">Reference proteome</keyword>
<sequence length="263" mass="28698">MAYPQARGENPLAYEEYDPTPFSGGYDQVALYGRPRSPSAETCYPKSEVSHHGYGGHGYGYNEKPSRIEQVVDEERPTFQSEDPPHGADEFGYSGYGRPPPSSFGGGGYGSGYGRPKPSSYEQEEGEYGYGRPKPSHEGGEEYGSGFGGSEYGEYEARPPAGGGRFGEHGGWRPEGGDGFGGRFGGGEGEGHGGRRPGGYGEEERPSFFGDEPPPPSEYQPRPPRPSYFGDEPPAPSFEDQGEEHGSGHHHRKHHHWRHHDDE</sequence>
<evidence type="ECO:0000313" key="3">
    <source>
        <dbReference type="Proteomes" id="UP000825935"/>
    </source>
</evidence>
<protein>
    <submittedName>
        <fullName evidence="2">Uncharacterized protein</fullName>
    </submittedName>
</protein>
<dbReference type="GO" id="GO:0070300">
    <property type="term" value="F:phosphatidic acid binding"/>
    <property type="evidence" value="ECO:0007669"/>
    <property type="project" value="InterPro"/>
</dbReference>
<evidence type="ECO:0000313" key="2">
    <source>
        <dbReference type="EMBL" id="KAH7288829.1"/>
    </source>
</evidence>
<dbReference type="EMBL" id="CM035436">
    <property type="protein sequence ID" value="KAH7288829.1"/>
    <property type="molecule type" value="Genomic_DNA"/>
</dbReference>
<dbReference type="AlphaFoldDB" id="A0A8T2QXL8"/>
<reference evidence="2" key="1">
    <citation type="submission" date="2021-08" db="EMBL/GenBank/DDBJ databases">
        <title>WGS assembly of Ceratopteris richardii.</title>
        <authorList>
            <person name="Marchant D.B."/>
            <person name="Chen G."/>
            <person name="Jenkins J."/>
            <person name="Shu S."/>
            <person name="Leebens-Mack J."/>
            <person name="Grimwood J."/>
            <person name="Schmutz J."/>
            <person name="Soltis P."/>
            <person name="Soltis D."/>
            <person name="Chen Z.-H."/>
        </authorList>
    </citation>
    <scope>NUCLEOTIDE SEQUENCE</scope>
    <source>
        <strain evidence="2">Whitten #5841</strain>
        <tissue evidence="2">Leaf</tissue>
    </source>
</reference>
<organism evidence="2 3">
    <name type="scientific">Ceratopteris richardii</name>
    <name type="common">Triangle waterfern</name>
    <dbReference type="NCBI Taxonomy" id="49495"/>
    <lineage>
        <taxon>Eukaryota</taxon>
        <taxon>Viridiplantae</taxon>
        <taxon>Streptophyta</taxon>
        <taxon>Embryophyta</taxon>
        <taxon>Tracheophyta</taxon>
        <taxon>Polypodiopsida</taxon>
        <taxon>Polypodiidae</taxon>
        <taxon>Polypodiales</taxon>
        <taxon>Pteridineae</taxon>
        <taxon>Pteridaceae</taxon>
        <taxon>Parkerioideae</taxon>
        <taxon>Ceratopteris</taxon>
    </lineage>
</organism>
<comment type="caution">
    <text evidence="2">The sequence shown here is derived from an EMBL/GenBank/DDBJ whole genome shotgun (WGS) entry which is preliminary data.</text>
</comment>
<accession>A0A8T2QXL8</accession>
<proteinExistence type="predicted"/>
<dbReference type="OMA" id="YERQHIS"/>
<feature type="compositionally biased region" description="Pro residues" evidence="1">
    <location>
        <begin position="212"/>
        <end position="226"/>
    </location>
</feature>
<dbReference type="Proteomes" id="UP000825935">
    <property type="component" value="Chromosome 31"/>
</dbReference>
<dbReference type="PANTHER" id="PTHR33971:SF1">
    <property type="entry name" value="OS02G0743600 PROTEIN"/>
    <property type="match status" value="1"/>
</dbReference>
<evidence type="ECO:0000256" key="1">
    <source>
        <dbReference type="SAM" id="MobiDB-lite"/>
    </source>
</evidence>
<feature type="compositionally biased region" description="Basic and acidic residues" evidence="1">
    <location>
        <begin position="166"/>
        <end position="176"/>
    </location>
</feature>
<feature type="compositionally biased region" description="Gly residues" evidence="1">
    <location>
        <begin position="104"/>
        <end position="113"/>
    </location>
</feature>
<feature type="compositionally biased region" description="Basic and acidic residues" evidence="1">
    <location>
        <begin position="73"/>
        <end position="89"/>
    </location>
</feature>
<feature type="compositionally biased region" description="Gly residues" evidence="1">
    <location>
        <begin position="142"/>
        <end position="151"/>
    </location>
</feature>
<gene>
    <name evidence="2" type="ORF">KP509_31G045100</name>
</gene>
<dbReference type="InterPro" id="IPR038943">
    <property type="entry name" value="PLDrp1-like"/>
</dbReference>
<dbReference type="PANTHER" id="PTHR33971">
    <property type="entry name" value="OS06G0232000 PROTEIN"/>
    <property type="match status" value="1"/>
</dbReference>
<name>A0A8T2QXL8_CERRI</name>
<dbReference type="OrthoDB" id="768992at2759"/>
<feature type="compositionally biased region" description="Gly residues" evidence="1">
    <location>
        <begin position="177"/>
        <end position="188"/>
    </location>
</feature>
<feature type="region of interest" description="Disordered" evidence="1">
    <location>
        <begin position="1"/>
        <end position="263"/>
    </location>
</feature>
<feature type="compositionally biased region" description="Basic residues" evidence="1">
    <location>
        <begin position="248"/>
        <end position="263"/>
    </location>
</feature>